<dbReference type="EMBL" id="JBCGBO010000004">
    <property type="protein sequence ID" value="KAK9210206.1"/>
    <property type="molecule type" value="Genomic_DNA"/>
</dbReference>
<organism evidence="1 2">
    <name type="scientific">Citrus x changshan-huyou</name>
    <dbReference type="NCBI Taxonomy" id="2935761"/>
    <lineage>
        <taxon>Eukaryota</taxon>
        <taxon>Viridiplantae</taxon>
        <taxon>Streptophyta</taxon>
        <taxon>Embryophyta</taxon>
        <taxon>Tracheophyta</taxon>
        <taxon>Spermatophyta</taxon>
        <taxon>Magnoliopsida</taxon>
        <taxon>eudicotyledons</taxon>
        <taxon>Gunneridae</taxon>
        <taxon>Pentapetalae</taxon>
        <taxon>rosids</taxon>
        <taxon>malvids</taxon>
        <taxon>Sapindales</taxon>
        <taxon>Rutaceae</taxon>
        <taxon>Aurantioideae</taxon>
        <taxon>Citrus</taxon>
    </lineage>
</organism>
<dbReference type="Proteomes" id="UP001428341">
    <property type="component" value="Unassembled WGS sequence"/>
</dbReference>
<name>A0AAP0QSA6_9ROSI</name>
<protein>
    <submittedName>
        <fullName evidence="1">Uncharacterized protein</fullName>
    </submittedName>
</protein>
<dbReference type="AlphaFoldDB" id="A0AAP0QSA6"/>
<proteinExistence type="predicted"/>
<keyword evidence="2" id="KW-1185">Reference proteome</keyword>
<comment type="caution">
    <text evidence="1">The sequence shown here is derived from an EMBL/GenBank/DDBJ whole genome shotgun (WGS) entry which is preliminary data.</text>
</comment>
<evidence type="ECO:0000313" key="2">
    <source>
        <dbReference type="Proteomes" id="UP001428341"/>
    </source>
</evidence>
<evidence type="ECO:0000313" key="1">
    <source>
        <dbReference type="EMBL" id="KAK9210206.1"/>
    </source>
</evidence>
<reference evidence="1 2" key="1">
    <citation type="submission" date="2024-05" db="EMBL/GenBank/DDBJ databases">
        <title>Haplotype-resolved chromosome-level genome assembly of Huyou (Citrus changshanensis).</title>
        <authorList>
            <person name="Miao C."/>
            <person name="Chen W."/>
            <person name="Wu Y."/>
            <person name="Wang L."/>
            <person name="Zhao S."/>
            <person name="Grierson D."/>
            <person name="Xu C."/>
            <person name="Chen K."/>
        </authorList>
    </citation>
    <scope>NUCLEOTIDE SEQUENCE [LARGE SCALE GENOMIC DNA]</scope>
    <source>
        <strain evidence="1">01-14</strain>
        <tissue evidence="1">Leaf</tissue>
    </source>
</reference>
<accession>A0AAP0QSA6</accession>
<gene>
    <name evidence="1" type="ORF">WN944_002575</name>
</gene>
<sequence>MGAQESCGRTWHTFRICLLARYLILWYAGGPAKIFPMVFFPRGESPALIASESSPNKKLNQSFMLSLVEFHGSDGIHLCIDIKKLCCFYYTRRKKHGQYDLILDNFSTNKTRQESHQARGPSLAT</sequence>